<keyword evidence="1" id="KW-0234">DNA repair</keyword>
<keyword evidence="1" id="KW-0378">Hydrolase</keyword>
<organism evidence="6">
    <name type="scientific">Tanacetum cinerariifolium</name>
    <name type="common">Dalmatian daisy</name>
    <name type="synonym">Chrysanthemum cinerariifolium</name>
    <dbReference type="NCBI Taxonomy" id="118510"/>
    <lineage>
        <taxon>Eukaryota</taxon>
        <taxon>Viridiplantae</taxon>
        <taxon>Streptophyta</taxon>
        <taxon>Embryophyta</taxon>
        <taxon>Tracheophyta</taxon>
        <taxon>Spermatophyta</taxon>
        <taxon>Magnoliopsida</taxon>
        <taxon>eudicotyledons</taxon>
        <taxon>Gunneridae</taxon>
        <taxon>Pentapetalae</taxon>
        <taxon>asterids</taxon>
        <taxon>campanulids</taxon>
        <taxon>Asterales</taxon>
        <taxon>Asteraceae</taxon>
        <taxon>Asteroideae</taxon>
        <taxon>Anthemideae</taxon>
        <taxon>Anthemidinae</taxon>
        <taxon>Tanacetum</taxon>
    </lineage>
</organism>
<gene>
    <name evidence="6" type="ORF">Tci_019512</name>
</gene>
<keyword evidence="1" id="KW-0233">DNA recombination</keyword>
<feature type="region of interest" description="Disordered" evidence="2">
    <location>
        <begin position="1"/>
        <end position="33"/>
    </location>
</feature>
<feature type="domain" description="DNA helicase Pif1-like DEAD-box helicase" evidence="3">
    <location>
        <begin position="932"/>
        <end position="985"/>
    </location>
</feature>
<feature type="domain" description="DNA helicase Pif1-like 2B" evidence="5">
    <location>
        <begin position="1087"/>
        <end position="1131"/>
    </location>
</feature>
<dbReference type="GO" id="GO:0006281">
    <property type="term" value="P:DNA repair"/>
    <property type="evidence" value="ECO:0007669"/>
    <property type="project" value="UniProtKB-KW"/>
</dbReference>
<dbReference type="Pfam" id="PF21530">
    <property type="entry name" value="Pif1_2B_dom"/>
    <property type="match status" value="1"/>
</dbReference>
<comment type="cofactor">
    <cofactor evidence="1">
        <name>Mg(2+)</name>
        <dbReference type="ChEBI" id="CHEBI:18420"/>
    </cofactor>
</comment>
<feature type="non-terminal residue" evidence="6">
    <location>
        <position position="1"/>
    </location>
</feature>
<feature type="domain" description="Helitron helicase-like" evidence="4">
    <location>
        <begin position="503"/>
        <end position="584"/>
    </location>
</feature>
<evidence type="ECO:0000259" key="3">
    <source>
        <dbReference type="Pfam" id="PF05970"/>
    </source>
</evidence>
<dbReference type="EMBL" id="BKCJ010002286">
    <property type="protein sequence ID" value="GEU47534.1"/>
    <property type="molecule type" value="Genomic_DNA"/>
</dbReference>
<dbReference type="GO" id="GO:0000723">
    <property type="term" value="P:telomere maintenance"/>
    <property type="evidence" value="ECO:0007669"/>
    <property type="project" value="InterPro"/>
</dbReference>
<reference evidence="6" key="1">
    <citation type="journal article" date="2019" name="Sci. Rep.">
        <title>Draft genome of Tanacetum cinerariifolium, the natural source of mosquito coil.</title>
        <authorList>
            <person name="Yamashiro T."/>
            <person name="Shiraishi A."/>
            <person name="Satake H."/>
            <person name="Nakayama K."/>
        </authorList>
    </citation>
    <scope>NUCLEOTIDE SEQUENCE</scope>
</reference>
<proteinExistence type="inferred from homology"/>
<dbReference type="InterPro" id="IPR049163">
    <property type="entry name" value="Pif1-like_2B_dom"/>
</dbReference>
<keyword evidence="1" id="KW-0227">DNA damage</keyword>
<dbReference type="PANTHER" id="PTHR10492">
    <property type="match status" value="1"/>
</dbReference>
<keyword evidence="1" id="KW-0347">Helicase</keyword>
<accession>A0A6L2KI23</accession>
<dbReference type="PANTHER" id="PTHR10492:SF101">
    <property type="entry name" value="ATP-DEPENDENT DNA HELICASE"/>
    <property type="match status" value="1"/>
</dbReference>
<dbReference type="SUPFAM" id="SSF52540">
    <property type="entry name" value="P-loop containing nucleoside triphosphate hydrolases"/>
    <property type="match status" value="1"/>
</dbReference>
<dbReference type="GO" id="GO:0043139">
    <property type="term" value="F:5'-3' DNA helicase activity"/>
    <property type="evidence" value="ECO:0007669"/>
    <property type="project" value="UniProtKB-EC"/>
</dbReference>
<dbReference type="GO" id="GO:0006310">
    <property type="term" value="P:DNA recombination"/>
    <property type="evidence" value="ECO:0007669"/>
    <property type="project" value="UniProtKB-KW"/>
</dbReference>
<evidence type="ECO:0000313" key="6">
    <source>
        <dbReference type="EMBL" id="GEU47534.1"/>
    </source>
</evidence>
<dbReference type="GO" id="GO:0016787">
    <property type="term" value="F:hydrolase activity"/>
    <property type="evidence" value="ECO:0007669"/>
    <property type="project" value="UniProtKB-KW"/>
</dbReference>
<evidence type="ECO:0000256" key="1">
    <source>
        <dbReference type="RuleBase" id="RU363044"/>
    </source>
</evidence>
<name>A0A6L2KI23_TANCI</name>
<evidence type="ECO:0000259" key="4">
    <source>
        <dbReference type="Pfam" id="PF14214"/>
    </source>
</evidence>
<evidence type="ECO:0000256" key="2">
    <source>
        <dbReference type="SAM" id="MobiDB-lite"/>
    </source>
</evidence>
<comment type="caution">
    <text evidence="6">The sequence shown here is derived from an EMBL/GenBank/DDBJ whole genome shotgun (WGS) entry which is preliminary data.</text>
</comment>
<feature type="domain" description="DNA helicase Pif1-like DEAD-box helicase" evidence="3">
    <location>
        <begin position="843"/>
        <end position="892"/>
    </location>
</feature>
<comment type="similarity">
    <text evidence="1">Belongs to the helicase family.</text>
</comment>
<feature type="compositionally biased region" description="Low complexity" evidence="2">
    <location>
        <begin position="267"/>
        <end position="278"/>
    </location>
</feature>
<dbReference type="Pfam" id="PF14214">
    <property type="entry name" value="Helitron_like_N"/>
    <property type="match status" value="1"/>
</dbReference>
<dbReference type="AlphaFoldDB" id="A0A6L2KI23"/>
<dbReference type="Pfam" id="PF05970">
    <property type="entry name" value="PIF1"/>
    <property type="match status" value="2"/>
</dbReference>
<keyword evidence="1" id="KW-0067">ATP-binding</keyword>
<feature type="compositionally biased region" description="Basic and acidic residues" evidence="2">
    <location>
        <begin position="1"/>
        <end position="19"/>
    </location>
</feature>
<dbReference type="GO" id="GO:0005524">
    <property type="term" value="F:ATP binding"/>
    <property type="evidence" value="ECO:0007669"/>
    <property type="project" value="UniProtKB-KW"/>
</dbReference>
<dbReference type="EC" id="5.6.2.3" evidence="1"/>
<comment type="catalytic activity">
    <reaction evidence="1">
        <text>ATP + H2O = ADP + phosphate + H(+)</text>
        <dbReference type="Rhea" id="RHEA:13065"/>
        <dbReference type="ChEBI" id="CHEBI:15377"/>
        <dbReference type="ChEBI" id="CHEBI:15378"/>
        <dbReference type="ChEBI" id="CHEBI:30616"/>
        <dbReference type="ChEBI" id="CHEBI:43474"/>
        <dbReference type="ChEBI" id="CHEBI:456216"/>
        <dbReference type="EC" id="5.6.2.3"/>
    </reaction>
</comment>
<evidence type="ECO:0000259" key="5">
    <source>
        <dbReference type="Pfam" id="PF21530"/>
    </source>
</evidence>
<keyword evidence="1" id="KW-0547">Nucleotide-binding</keyword>
<dbReference type="InterPro" id="IPR025476">
    <property type="entry name" value="Helitron_helicase-like"/>
</dbReference>
<sequence>GEIKQGESVEAQKDAKDWNFQRVESSDDTWMDDESNQGMIAEMDQDDAVVLEDDKEEDKEVDDAIKDVEEAKEDETEPVEVQEVVDVVITAKLITEVVTAASETDESIDHVKRKAKEDPVVKKYQAMKRKPQTQAQARKNMMMYLKNVAGFKLDYFNGMSYDDIRPIFEAKINSNVGFLLKTKELIEEDVDRALHKLNETPTERAAKRRKLDEELILLVERKYPLIRFTIDQMLNVVRLEVEEESEVSLGLLRFIRQQNQEGSNVANHSFHTSSSTSNVLRENTSMSSRKHNLRNKSALLSDKPVLDFDVAEDDDVEIDLRNSFVGVSKEYLDHGDPTHICGACNAVLWDAEARLKRPYKGKWSGSSSGDSIDPHITQALRKILDENNELVKSYRMVRDCYRSQENQLDNVKLKLVGRRTSDGRTYNLPIAFEIVVSIVGDIEQALDERDIVVESRNGDVEQINVLHPKFLSLQYPLLFPYGEDGYHMEILHRDVVDPKTKQHKFLVDIFTMIETERMYFFCKKQKLLRCASYENLSNQLENDNRDASKLGKSIFLPSSFTGGVRFMRQNYFNAMTLYDKLLNPERINDFISAKIPDKDLDPDLYTLLTKHMMHGPCGADNPSCPCSIKGVCIKNFPKKYSNRTTNDSASYPVYRRKEDGPDRVTARIQVGDCDNETPSNVEVVDEIKDYYDCRYLLACQSSWRILKYEVVYRTSAVERLPFHLPGQQQVVYGEDDEIDDVVNKPSVASTKFLAWIDINKTNDLAKTLTYAEFPTKFVWITQKKNLARKKKSYVVGRIHNVPRSDDIEHREHQLLNNPGQFFKCSYHRFSMDVWHSRKKWDRAVKNNKGSVFFLYGYGGTRKTYIWRTLSADIRCKGDIVLNVTSSDLAALLGKKKLIIWDKAPMMNKHCFKALDRTLRDILHVSNIPFGDIVNESLNSYYLWDHINVLKLTKNMRLKNGSGSSNNDDIKEFTDWILKVDDGRLGGPDDGEAMIDIPEDILIKDCDDPVGALVSFVYPSIFSNLNNKTYFQERAILAPTHEVVEFINDHLVSLLPGKEKVYLSSDSICESEGLNDKLNKSLYSADVLNGMKLAGLPNHRLVLKVRAPIILLRNIDQSEGLCNGTRLRIKEFKDRAIKAKILTETKVGETVSLFRFKLTPSDKRLPLQISRR</sequence>
<dbReference type="InterPro" id="IPR027417">
    <property type="entry name" value="P-loop_NTPase"/>
</dbReference>
<protein>
    <recommendedName>
        <fullName evidence="1">ATP-dependent DNA helicase</fullName>
        <ecNumber evidence="1">5.6.2.3</ecNumber>
    </recommendedName>
</protein>
<feature type="region of interest" description="Disordered" evidence="2">
    <location>
        <begin position="265"/>
        <end position="291"/>
    </location>
</feature>
<dbReference type="InterPro" id="IPR010285">
    <property type="entry name" value="DNA_helicase_pif1-like_DEAD"/>
</dbReference>